<dbReference type="EMBL" id="GAMC01012714">
    <property type="protein sequence ID" value="JAB93841.1"/>
    <property type="molecule type" value="mRNA"/>
</dbReference>
<dbReference type="GO" id="GO:0005856">
    <property type="term" value="C:cytoskeleton"/>
    <property type="evidence" value="ECO:0007669"/>
    <property type="project" value="UniProtKB-SubCell"/>
</dbReference>
<name>W8BKN3_CERCA</name>
<evidence type="ECO:0000259" key="6">
    <source>
        <dbReference type="Pfam" id="PF06886"/>
    </source>
</evidence>
<evidence type="ECO:0000313" key="7">
    <source>
        <dbReference type="EMBL" id="JAB93841.1"/>
    </source>
</evidence>
<feature type="compositionally biased region" description="Polar residues" evidence="5">
    <location>
        <begin position="91"/>
        <end position="101"/>
    </location>
</feature>
<evidence type="ECO:0000256" key="3">
    <source>
        <dbReference type="ARBA" id="ARBA00022490"/>
    </source>
</evidence>
<reference evidence="7" key="1">
    <citation type="submission" date="2013-07" db="EMBL/GenBank/DDBJ databases">
        <authorList>
            <person name="Geib S."/>
        </authorList>
    </citation>
    <scope>NUCLEOTIDE SEQUENCE</scope>
</reference>
<evidence type="ECO:0000256" key="5">
    <source>
        <dbReference type="SAM" id="MobiDB-lite"/>
    </source>
</evidence>
<proteinExistence type="evidence at transcript level"/>
<dbReference type="InterPro" id="IPR027329">
    <property type="entry name" value="TPX2_C"/>
</dbReference>
<feature type="region of interest" description="Disordered" evidence="5">
    <location>
        <begin position="195"/>
        <end position="223"/>
    </location>
</feature>
<dbReference type="OrthoDB" id="1684416at2759"/>
<feature type="compositionally biased region" description="Basic and acidic residues" evidence="5">
    <location>
        <begin position="360"/>
        <end position="375"/>
    </location>
</feature>
<feature type="region of interest" description="Disordered" evidence="5">
    <location>
        <begin position="91"/>
        <end position="114"/>
    </location>
</feature>
<comment type="similarity">
    <text evidence="2">Belongs to the TPX2 family.</text>
</comment>
<dbReference type="AlphaFoldDB" id="W8BKN3"/>
<dbReference type="Pfam" id="PF06886">
    <property type="entry name" value="TPX2"/>
    <property type="match status" value="1"/>
</dbReference>
<keyword evidence="3" id="KW-0963">Cytoplasm</keyword>
<feature type="domain" description="TPX2 C-terminal" evidence="6">
    <location>
        <begin position="339"/>
        <end position="395"/>
    </location>
</feature>
<evidence type="ECO:0000256" key="1">
    <source>
        <dbReference type="ARBA" id="ARBA00004245"/>
    </source>
</evidence>
<evidence type="ECO:0000256" key="4">
    <source>
        <dbReference type="ARBA" id="ARBA00023212"/>
    </source>
</evidence>
<sequence>MSYLMPNDFNWDDIDVGNHVLDHSQKFFQQKHNTHERLDESKEMDLIKEIDAISLDDTFESSQNKENIDVSLKATETKSPLKEISITALNEGNKTDLQSPKSEPKINPGFHNTKNCDDSSVRAPLSEQQTNATNALESLIARNKARINPSVNKCKTDPESNIDDAHTKAANPTVFSESLIKRNKARINPGVKKENIIKPNASPTTSGNAVSKGAVPKQPASVAPHAYHCSELYKRRKEEQLQKRLEEERKMREFHSRPVPNFTACHKSLQDKKLLHVVTVAVTPQVLKKSRESEEKRKQKLNQIKQVLPPKFEPRPPNILHEKPFIPKKTQTVLVSCPFKLNSERRLQERKQYDATVQRAMEEKQKQEEEERKRREELRIKELRKLTKFKARPNPFK</sequence>
<organism evidence="7">
    <name type="scientific">Ceratitis capitata</name>
    <name type="common">Mediterranean fruit fly</name>
    <name type="synonym">Tephritis capitata</name>
    <dbReference type="NCBI Taxonomy" id="7213"/>
    <lineage>
        <taxon>Eukaryota</taxon>
        <taxon>Metazoa</taxon>
        <taxon>Ecdysozoa</taxon>
        <taxon>Arthropoda</taxon>
        <taxon>Hexapoda</taxon>
        <taxon>Insecta</taxon>
        <taxon>Pterygota</taxon>
        <taxon>Neoptera</taxon>
        <taxon>Endopterygota</taxon>
        <taxon>Diptera</taxon>
        <taxon>Brachycera</taxon>
        <taxon>Muscomorpha</taxon>
        <taxon>Tephritoidea</taxon>
        <taxon>Tephritidae</taxon>
        <taxon>Ceratitis</taxon>
        <taxon>Ceratitis</taxon>
    </lineage>
</organism>
<accession>W8BKN3</accession>
<keyword evidence="4" id="KW-0206">Cytoskeleton</keyword>
<comment type="subcellular location">
    <subcellularLocation>
        <location evidence="1">Cytoplasm</location>
        <location evidence="1">Cytoskeleton</location>
    </subcellularLocation>
</comment>
<feature type="region of interest" description="Disordered" evidence="5">
    <location>
        <begin position="356"/>
        <end position="375"/>
    </location>
</feature>
<evidence type="ECO:0000256" key="2">
    <source>
        <dbReference type="ARBA" id="ARBA00005885"/>
    </source>
</evidence>
<reference evidence="7" key="2">
    <citation type="journal article" date="2014" name="BMC Genomics">
        <title>A genomic perspective to assessing quality of mass-reared SIT flies used in Mediterranean fruit fly (Ceratitis capitata) eradication in California.</title>
        <authorList>
            <person name="Calla B."/>
            <person name="Hall B."/>
            <person name="Hou S."/>
            <person name="Geib S.M."/>
        </authorList>
    </citation>
    <scope>NUCLEOTIDE SEQUENCE</scope>
</reference>
<protein>
    <recommendedName>
        <fullName evidence="6">TPX2 C-terminal domain-containing protein</fullName>
    </recommendedName>
</protein>